<proteinExistence type="predicted"/>
<dbReference type="Proteomes" id="UP001144673">
    <property type="component" value="Chromosome 1"/>
</dbReference>
<gene>
    <name evidence="1" type="ORF">LMH87_005567</name>
</gene>
<accession>A0A9W8QKZ8</accession>
<evidence type="ECO:0000313" key="2">
    <source>
        <dbReference type="Proteomes" id="UP001144673"/>
    </source>
</evidence>
<dbReference type="AlphaFoldDB" id="A0A9W8QKZ8"/>
<reference evidence="1" key="1">
    <citation type="journal article" date="2023" name="Access Microbiol">
        <title>De-novo genome assembly for Akanthomyces muscarius, a biocontrol agent of insect agricultural pests.</title>
        <authorList>
            <person name="Erdos Z."/>
            <person name="Studholme D.J."/>
            <person name="Raymond B."/>
            <person name="Sharma M."/>
        </authorList>
    </citation>
    <scope>NUCLEOTIDE SEQUENCE</scope>
    <source>
        <strain evidence="1">Ve6</strain>
    </source>
</reference>
<dbReference type="GeneID" id="80892726"/>
<comment type="caution">
    <text evidence="1">The sequence shown here is derived from an EMBL/GenBank/DDBJ whole genome shotgun (WGS) entry which is preliminary data.</text>
</comment>
<dbReference type="RefSeq" id="XP_056058778.1">
    <property type="nucleotide sequence ID" value="XM_056203306.1"/>
</dbReference>
<protein>
    <submittedName>
        <fullName evidence="1">Uncharacterized protein</fullName>
    </submittedName>
</protein>
<sequence>MVAQYHAPCGRAVCMATGGRRIPTTDKTFQRAIERHPRRITPQRRHIMSHRGPLESSRRLGKRTLTGAMHPHAHPAPSWHIEVLSNATWQWHAPTTPEERRIRSRHISIPNLWDRFLKWLEMSDADKPFILPPKDIDQYPSFSTTIDDLRLNISSLATSDTSAAQEVCQAFCVTIQEGILMGQISTDDMMVALEPFDSASHQVISDMRVGGKVLATIRSSIAEALEATQISRPNAVPDEMWTAMFNYVAAVNGRFHDVSCFNKLIAAMPASAKAKISNDTLFTYVKTFVQSQATRDHRNPAWLWCCSKIGSALSRLGEEQRLALSASMNKFVWNARYDADTRMKTTFAWLLTQAYDTRLSGKSFTKIYKKTYGRSMDHNGYRIWQLAVAHLNSNGTLSKDAHKQVAGWNYFDSLPQRWTALAKTLSATEHPEAAIASLCDFLADIGETWHLIEGLMAAHAETPCAEMLDTVANACGKLDIAMALRIAANDTKQGIQLLDVGLSGTKEEHFEKFMAYPKAESYAWRAIKAEGGTVESKMELIDLLSDKYDSSSNLSRSQRIRRARRAAAYQMALTGKVSATVLRNAIAAVTLDLDEGRWGRETHLQWAMQLVHDQVSPQAAREMRKHLEGWRHLIHSATTQNDVAQSAAMSRRSRSAGSDAFDMSYLRSTLQNDAERERHLTQSNRFR</sequence>
<evidence type="ECO:0000313" key="1">
    <source>
        <dbReference type="EMBL" id="KAJ4163863.1"/>
    </source>
</evidence>
<dbReference type="EMBL" id="JAJHUN010000001">
    <property type="protein sequence ID" value="KAJ4163863.1"/>
    <property type="molecule type" value="Genomic_DNA"/>
</dbReference>
<keyword evidence="2" id="KW-1185">Reference proteome</keyword>
<dbReference type="KEGG" id="amus:LMH87_005567"/>
<name>A0A9W8QKZ8_AKAMU</name>
<organism evidence="1 2">
    <name type="scientific">Akanthomyces muscarius</name>
    <name type="common">Entomopathogenic fungus</name>
    <name type="synonym">Lecanicillium muscarium</name>
    <dbReference type="NCBI Taxonomy" id="2231603"/>
    <lineage>
        <taxon>Eukaryota</taxon>
        <taxon>Fungi</taxon>
        <taxon>Dikarya</taxon>
        <taxon>Ascomycota</taxon>
        <taxon>Pezizomycotina</taxon>
        <taxon>Sordariomycetes</taxon>
        <taxon>Hypocreomycetidae</taxon>
        <taxon>Hypocreales</taxon>
        <taxon>Cordycipitaceae</taxon>
        <taxon>Akanthomyces</taxon>
    </lineage>
</organism>